<proteinExistence type="predicted"/>
<protein>
    <submittedName>
        <fullName evidence="1">HAD-IIIC family phosphatase</fullName>
    </submittedName>
</protein>
<keyword evidence="2" id="KW-1185">Reference proteome</keyword>
<dbReference type="SUPFAM" id="SSF56784">
    <property type="entry name" value="HAD-like"/>
    <property type="match status" value="1"/>
</dbReference>
<dbReference type="NCBIfam" id="TIGR01686">
    <property type="entry name" value="FkbH"/>
    <property type="match status" value="1"/>
</dbReference>
<dbReference type="SUPFAM" id="SSF55729">
    <property type="entry name" value="Acyl-CoA N-acyltransferases (Nat)"/>
    <property type="match status" value="1"/>
</dbReference>
<dbReference type="EMBL" id="JAMXQV010000025">
    <property type="protein sequence ID" value="MCR6488429.1"/>
    <property type="molecule type" value="Genomic_DNA"/>
</dbReference>
<comment type="caution">
    <text evidence="1">The sequence shown here is derived from an EMBL/GenBank/DDBJ whole genome shotgun (WGS) entry which is preliminary data.</text>
</comment>
<dbReference type="InterPro" id="IPR016181">
    <property type="entry name" value="Acyl_CoA_acyltransferase"/>
</dbReference>
<dbReference type="RefSeq" id="WP_257924994.1">
    <property type="nucleotide sequence ID" value="NZ_JAMXQV010000025.1"/>
</dbReference>
<dbReference type="Gene3D" id="3.40.630.30">
    <property type="match status" value="1"/>
</dbReference>
<dbReference type="InterPro" id="IPR010033">
    <property type="entry name" value="HAD_SF_ppase_IIIC"/>
</dbReference>
<sequence>MSPQEDLVKCLIWDLDNTLWRGTLLEDPEVHVADEIRRVVVELDRRGVLQSVVSRNDHEHAWQRLEELAVAEYFVLPRIGWGRKSDAVRAIVAELGFAESTVAFVDDQPFERAEVSRSLPRIRCYPAERAASLTGLPEFSPATVTADATRRRAMYQARVRREADRAAFRGPDEEFLKSLGMELVVARAGPGDLARVEELTRRTSQLNATGIPYSRETLDALVADPAHEVLVATLADRFGPHGAVGVILLERLAAAWRIKLLATSCRVVACGVGSVLLRRIVDAAARANVHLLADFRRTERNRMMEIAYRFAGLEHAECACHAGTGSPGEVQRLHLVPAPQPPETTMRVTAAGLTPRANS</sequence>
<accession>A0A9X2NGS6</accession>
<name>A0A9X2NGS6_9PSEU</name>
<dbReference type="Proteomes" id="UP001144096">
    <property type="component" value="Unassembled WGS sequence"/>
</dbReference>
<dbReference type="InterPro" id="IPR010037">
    <property type="entry name" value="FkbH_domain"/>
</dbReference>
<dbReference type="AlphaFoldDB" id="A0A9X2NGS6"/>
<evidence type="ECO:0000313" key="1">
    <source>
        <dbReference type="EMBL" id="MCR6488429.1"/>
    </source>
</evidence>
<evidence type="ECO:0000313" key="2">
    <source>
        <dbReference type="Proteomes" id="UP001144096"/>
    </source>
</evidence>
<organism evidence="1 2">
    <name type="scientific">Amycolatopsis iheyensis</name>
    <dbReference type="NCBI Taxonomy" id="2945988"/>
    <lineage>
        <taxon>Bacteria</taxon>
        <taxon>Bacillati</taxon>
        <taxon>Actinomycetota</taxon>
        <taxon>Actinomycetes</taxon>
        <taxon>Pseudonocardiales</taxon>
        <taxon>Pseudonocardiaceae</taxon>
        <taxon>Amycolatopsis</taxon>
    </lineage>
</organism>
<reference evidence="1" key="1">
    <citation type="submission" date="2022-06" db="EMBL/GenBank/DDBJ databases">
        <title>Amycolatopsis iheyaensis sp. nov., a new species of the genus Amycolatopsis isolated from soil in Iheya island, Japan.</title>
        <authorList>
            <person name="Ngamcharungchit C."/>
            <person name="Kanto H."/>
            <person name="Take A."/>
            <person name="Intra B."/>
            <person name="Matsumoto A."/>
            <person name="Panbangred W."/>
            <person name="Inahashi Y."/>
        </authorList>
    </citation>
    <scope>NUCLEOTIDE SEQUENCE</scope>
    <source>
        <strain evidence="1">OK19-0408</strain>
    </source>
</reference>
<dbReference type="Gene3D" id="3.40.50.1000">
    <property type="entry name" value="HAD superfamily/HAD-like"/>
    <property type="match status" value="1"/>
</dbReference>
<dbReference type="NCBIfam" id="TIGR01681">
    <property type="entry name" value="HAD-SF-IIIC"/>
    <property type="match status" value="1"/>
</dbReference>
<dbReference type="InterPro" id="IPR023214">
    <property type="entry name" value="HAD_sf"/>
</dbReference>
<gene>
    <name evidence="1" type="ORF">M8542_36940</name>
</gene>
<dbReference type="InterPro" id="IPR036412">
    <property type="entry name" value="HAD-like_sf"/>
</dbReference>